<comment type="miscellaneous">
    <text evidence="6">In the reaction, the free carboxyl group of octanoic acid is attached via an amide linkage to the epsilon-amino group of a specific lysine residue of lipoyl domains of lipoate-dependent enzymes.</text>
</comment>
<feature type="site" description="Lowers pKa of active site Cys" evidence="6">
    <location>
        <position position="160"/>
    </location>
</feature>
<keyword evidence="4 6" id="KW-0012">Acyltransferase</keyword>
<feature type="binding site" evidence="6">
    <location>
        <begin position="163"/>
        <end position="165"/>
    </location>
    <ligand>
        <name>substrate</name>
    </ligand>
</feature>
<feature type="domain" description="BPL/LPL catalytic" evidence="8">
    <location>
        <begin position="45"/>
        <end position="233"/>
    </location>
</feature>
<dbReference type="PIRSF" id="PIRSF016262">
    <property type="entry name" value="LPLase"/>
    <property type="match status" value="1"/>
</dbReference>
<sequence length="235" mass="26714">MNHSSTVFEDLGVKDYKEVWDYQEQLFAEVVDVKLHNRDNPDDEKAITNHLLFVEHPHVYTLGKSGVQNNLLINEQFLKQIDATFYKINRGGDITYHGPGQLVGYPILDLEALNLQVKSYIHKLEEAIIETLAHYGIKSERLDGATGVWLDTDTPGQSRKICAIGVKASRYVSMHGFALNVNTNLSYFNHINPCGFVDKGVTSMEKELGRQIDMDEVKDILLKKLVDIFHLQLNQ</sequence>
<dbReference type="PROSITE" id="PS01313">
    <property type="entry name" value="LIPB"/>
    <property type="match status" value="1"/>
</dbReference>
<comment type="function">
    <text evidence="5 6 7">Catalyzes the transfer of endogenously produced octanoic acid from octanoyl-acyl-carrier-protein onto the lipoyl domains of lipoate-dependent enzymes. Lipoyl-ACP can also act as a substrate although octanoyl-ACP is likely to be the physiological substrate.</text>
</comment>
<keyword evidence="10" id="KW-1185">Reference proteome</keyword>
<dbReference type="EMBL" id="JAGUCN010000016">
    <property type="protein sequence ID" value="MBS2212504.1"/>
    <property type="molecule type" value="Genomic_DNA"/>
</dbReference>
<dbReference type="PANTHER" id="PTHR10993">
    <property type="entry name" value="OCTANOYLTRANSFERASE"/>
    <property type="match status" value="1"/>
</dbReference>
<dbReference type="EC" id="2.3.1.181" evidence="6 7"/>
<dbReference type="Pfam" id="PF21948">
    <property type="entry name" value="LplA-B_cat"/>
    <property type="match status" value="1"/>
</dbReference>
<keyword evidence="3 6" id="KW-0808">Transferase</keyword>
<evidence type="ECO:0000256" key="5">
    <source>
        <dbReference type="ARBA" id="ARBA00024732"/>
    </source>
</evidence>
<dbReference type="GO" id="GO:0033819">
    <property type="term" value="F:lipoyl(octanoyl) transferase activity"/>
    <property type="evidence" value="ECO:0007669"/>
    <property type="project" value="UniProtKB-EC"/>
</dbReference>
<comment type="similarity">
    <text evidence="6 7">Belongs to the LipB family.</text>
</comment>
<evidence type="ECO:0000256" key="1">
    <source>
        <dbReference type="ARBA" id="ARBA00004821"/>
    </source>
</evidence>
<dbReference type="Gene3D" id="3.30.930.10">
    <property type="entry name" value="Bira Bifunctional Protein, Domain 2"/>
    <property type="match status" value="1"/>
</dbReference>
<evidence type="ECO:0000256" key="6">
    <source>
        <dbReference type="HAMAP-Rule" id="MF_00013"/>
    </source>
</evidence>
<evidence type="ECO:0000256" key="7">
    <source>
        <dbReference type="PIRNR" id="PIRNR016262"/>
    </source>
</evidence>
<organism evidence="9 10">
    <name type="scientific">Carboxylicivirga mesophila</name>
    <dbReference type="NCBI Taxonomy" id="1166478"/>
    <lineage>
        <taxon>Bacteria</taxon>
        <taxon>Pseudomonadati</taxon>
        <taxon>Bacteroidota</taxon>
        <taxon>Bacteroidia</taxon>
        <taxon>Marinilabiliales</taxon>
        <taxon>Marinilabiliaceae</taxon>
        <taxon>Carboxylicivirga</taxon>
    </lineage>
</organism>
<comment type="pathway">
    <text evidence="1 6 7">Protein modification; protein lipoylation via endogenous pathway; protein N(6)-(lipoyl)lysine from octanoyl-[acyl-carrier-protein]: step 1/2.</text>
</comment>
<evidence type="ECO:0000313" key="10">
    <source>
        <dbReference type="Proteomes" id="UP000721861"/>
    </source>
</evidence>
<reference evidence="9 10" key="1">
    <citation type="journal article" date="2014" name="Int. J. Syst. Evol. Microbiol.">
        <title>Carboxylicivirga gen. nov. in the family Marinilabiliaceae with two novel species, Carboxylicivirga mesophila sp. nov. and Carboxylicivirga taeanensis sp. nov., and reclassification of Cytophaga fermentans as Saccharicrinis fermentans gen. nov., comb. nov.</title>
        <authorList>
            <person name="Yang S.H."/>
            <person name="Seo H.S."/>
            <person name="Woo J.H."/>
            <person name="Oh H.M."/>
            <person name="Jang H."/>
            <person name="Lee J.H."/>
            <person name="Kim S.J."/>
            <person name="Kwon K.K."/>
        </authorList>
    </citation>
    <scope>NUCLEOTIDE SEQUENCE [LARGE SCALE GENOMIC DNA]</scope>
    <source>
        <strain evidence="9 10">JCM 18290</strain>
    </source>
</reference>
<keyword evidence="2 6" id="KW-0963">Cytoplasm</keyword>
<dbReference type="SUPFAM" id="SSF55681">
    <property type="entry name" value="Class II aaRS and biotin synthetases"/>
    <property type="match status" value="1"/>
</dbReference>
<evidence type="ECO:0000256" key="3">
    <source>
        <dbReference type="ARBA" id="ARBA00022679"/>
    </source>
</evidence>
<comment type="catalytic activity">
    <reaction evidence="6 7">
        <text>octanoyl-[ACP] + L-lysyl-[protein] = N(6)-octanoyl-L-lysyl-[protein] + holo-[ACP] + H(+)</text>
        <dbReference type="Rhea" id="RHEA:17665"/>
        <dbReference type="Rhea" id="RHEA-COMP:9636"/>
        <dbReference type="Rhea" id="RHEA-COMP:9685"/>
        <dbReference type="Rhea" id="RHEA-COMP:9752"/>
        <dbReference type="Rhea" id="RHEA-COMP:9928"/>
        <dbReference type="ChEBI" id="CHEBI:15378"/>
        <dbReference type="ChEBI" id="CHEBI:29969"/>
        <dbReference type="ChEBI" id="CHEBI:64479"/>
        <dbReference type="ChEBI" id="CHEBI:78463"/>
        <dbReference type="ChEBI" id="CHEBI:78809"/>
        <dbReference type="EC" id="2.3.1.181"/>
    </reaction>
</comment>
<dbReference type="HAMAP" id="MF_00013">
    <property type="entry name" value="LipB"/>
    <property type="match status" value="1"/>
</dbReference>
<feature type="active site" description="Acyl-thioester intermediate" evidence="6">
    <location>
        <position position="194"/>
    </location>
</feature>
<dbReference type="RefSeq" id="WP_212229196.1">
    <property type="nucleotide sequence ID" value="NZ_JAGUCN010000016.1"/>
</dbReference>
<dbReference type="InterPro" id="IPR045864">
    <property type="entry name" value="aa-tRNA-synth_II/BPL/LPL"/>
</dbReference>
<feature type="binding site" evidence="6">
    <location>
        <begin position="176"/>
        <end position="178"/>
    </location>
    <ligand>
        <name>substrate</name>
    </ligand>
</feature>
<dbReference type="InterPro" id="IPR004143">
    <property type="entry name" value="BPL_LPL_catalytic"/>
</dbReference>
<evidence type="ECO:0000256" key="4">
    <source>
        <dbReference type="ARBA" id="ARBA00023315"/>
    </source>
</evidence>
<feature type="binding site" evidence="6">
    <location>
        <begin position="90"/>
        <end position="97"/>
    </location>
    <ligand>
        <name>substrate</name>
    </ligand>
</feature>
<evidence type="ECO:0000313" key="9">
    <source>
        <dbReference type="EMBL" id="MBS2212504.1"/>
    </source>
</evidence>
<name>A0ABS5KBU3_9BACT</name>
<dbReference type="NCBIfam" id="TIGR00214">
    <property type="entry name" value="lipB"/>
    <property type="match status" value="1"/>
</dbReference>
<dbReference type="Proteomes" id="UP000721861">
    <property type="component" value="Unassembled WGS sequence"/>
</dbReference>
<comment type="caution">
    <text evidence="9">The sequence shown here is derived from an EMBL/GenBank/DDBJ whole genome shotgun (WGS) entry which is preliminary data.</text>
</comment>
<dbReference type="PANTHER" id="PTHR10993:SF12">
    <property type="entry name" value="OCTANOYLTRANSFERASE"/>
    <property type="match status" value="1"/>
</dbReference>
<comment type="subcellular location">
    <subcellularLocation>
        <location evidence="6">Cytoplasm</location>
    </subcellularLocation>
</comment>
<protein>
    <recommendedName>
        <fullName evidence="6 7">Octanoyltransferase</fullName>
        <ecNumber evidence="6 7">2.3.1.181</ecNumber>
    </recommendedName>
    <alternativeName>
        <fullName evidence="6">Lipoate-protein ligase B</fullName>
    </alternativeName>
    <alternativeName>
        <fullName evidence="6">Lipoyl/octanoyl transferase</fullName>
    </alternativeName>
    <alternativeName>
        <fullName evidence="6">Octanoyl-[acyl-carrier-protein]-protein N-octanoyltransferase</fullName>
    </alternativeName>
</protein>
<dbReference type="NCBIfam" id="NF010925">
    <property type="entry name" value="PRK14345.1"/>
    <property type="match status" value="1"/>
</dbReference>
<dbReference type="InterPro" id="IPR000544">
    <property type="entry name" value="Octanoyltransferase"/>
</dbReference>
<dbReference type="PROSITE" id="PS51733">
    <property type="entry name" value="BPL_LPL_CATALYTIC"/>
    <property type="match status" value="1"/>
</dbReference>
<dbReference type="CDD" id="cd16444">
    <property type="entry name" value="LipB"/>
    <property type="match status" value="1"/>
</dbReference>
<accession>A0ABS5KBU3</accession>
<gene>
    <name evidence="6 9" type="primary">lipB</name>
    <name evidence="9" type="ORF">KEM09_13895</name>
</gene>
<proteinExistence type="inferred from homology"/>
<dbReference type="InterPro" id="IPR020605">
    <property type="entry name" value="Octanoyltransferase_CS"/>
</dbReference>
<evidence type="ECO:0000259" key="8">
    <source>
        <dbReference type="PROSITE" id="PS51733"/>
    </source>
</evidence>
<evidence type="ECO:0000256" key="2">
    <source>
        <dbReference type="ARBA" id="ARBA00022490"/>
    </source>
</evidence>